<dbReference type="EMBL" id="CP069041">
    <property type="protein sequence ID" value="QRD05784.1"/>
    <property type="molecule type" value="Genomic_DNA"/>
</dbReference>
<dbReference type="Proteomes" id="UP000663193">
    <property type="component" value="Chromosome 19"/>
</dbReference>
<dbReference type="VEuPathDB" id="FungiDB:JI435_444870"/>
<sequence>MHYQKPGMTPTVVAGIRDSIELWRPIYDQKKDVKPEQKKGRKSKRNPFKAVRNWTRDRYYAALWRWMGNDWMD</sequence>
<protein>
    <submittedName>
        <fullName evidence="1">Uncharacterized protein</fullName>
    </submittedName>
</protein>
<gene>
    <name evidence="1" type="ORF">JI435_444870</name>
</gene>
<dbReference type="AlphaFoldDB" id="A0A7U2I9P1"/>
<keyword evidence="2" id="KW-1185">Reference proteome</keyword>
<evidence type="ECO:0000313" key="2">
    <source>
        <dbReference type="Proteomes" id="UP000663193"/>
    </source>
</evidence>
<organism evidence="1 2">
    <name type="scientific">Phaeosphaeria nodorum (strain SN15 / ATCC MYA-4574 / FGSC 10173)</name>
    <name type="common">Glume blotch fungus</name>
    <name type="synonym">Parastagonospora nodorum</name>
    <dbReference type="NCBI Taxonomy" id="321614"/>
    <lineage>
        <taxon>Eukaryota</taxon>
        <taxon>Fungi</taxon>
        <taxon>Dikarya</taxon>
        <taxon>Ascomycota</taxon>
        <taxon>Pezizomycotina</taxon>
        <taxon>Dothideomycetes</taxon>
        <taxon>Pleosporomycetidae</taxon>
        <taxon>Pleosporales</taxon>
        <taxon>Pleosporineae</taxon>
        <taxon>Phaeosphaeriaceae</taxon>
        <taxon>Parastagonospora</taxon>
    </lineage>
</organism>
<accession>A0A7U2I9P1</accession>
<proteinExistence type="predicted"/>
<name>A0A7U2I9P1_PHANO</name>
<evidence type="ECO:0000313" key="1">
    <source>
        <dbReference type="EMBL" id="QRD05784.1"/>
    </source>
</evidence>
<reference evidence="2" key="1">
    <citation type="journal article" date="2021" name="BMC Genomics">
        <title>Chromosome-level genome assembly and manually-curated proteome of model necrotroph Parastagonospora nodorum Sn15 reveals a genome-wide trove of candidate effector homologs, and redundancy of virulence-related functions within an accessory chromosome.</title>
        <authorList>
            <person name="Bertazzoni S."/>
            <person name="Jones D.A.B."/>
            <person name="Phan H.T."/>
            <person name="Tan K.-C."/>
            <person name="Hane J.K."/>
        </authorList>
    </citation>
    <scope>NUCLEOTIDE SEQUENCE [LARGE SCALE GENOMIC DNA]</scope>
    <source>
        <strain evidence="2">SN15 / ATCC MYA-4574 / FGSC 10173)</strain>
    </source>
</reference>